<dbReference type="FunFam" id="3.30.730.10:FF:000001">
    <property type="entry name" value="Ethylene-responsive transcription factor 2"/>
    <property type="match status" value="1"/>
</dbReference>
<dbReference type="GO" id="GO:0003677">
    <property type="term" value="F:DNA binding"/>
    <property type="evidence" value="ECO:0007669"/>
    <property type="project" value="UniProtKB-KW"/>
</dbReference>
<evidence type="ECO:0000313" key="10">
    <source>
        <dbReference type="Proteomes" id="UP000230069"/>
    </source>
</evidence>
<dbReference type="InParanoid" id="A0A2G5DSE0"/>
<reference evidence="9 10" key="1">
    <citation type="submission" date="2017-09" db="EMBL/GenBank/DDBJ databases">
        <title>WGS assembly of Aquilegia coerulea Goldsmith.</title>
        <authorList>
            <person name="Hodges S."/>
            <person name="Kramer E."/>
            <person name="Nordborg M."/>
            <person name="Tomkins J."/>
            <person name="Borevitz J."/>
            <person name="Derieg N."/>
            <person name="Yan J."/>
            <person name="Mihaltcheva S."/>
            <person name="Hayes R.D."/>
            <person name="Rokhsar D."/>
        </authorList>
    </citation>
    <scope>NUCLEOTIDE SEQUENCE [LARGE SCALE GENOMIC DNA]</scope>
    <source>
        <strain evidence="10">cv. Goldsmith</strain>
    </source>
</reference>
<evidence type="ECO:0000256" key="1">
    <source>
        <dbReference type="ARBA" id="ARBA00004123"/>
    </source>
</evidence>
<evidence type="ECO:0000256" key="5">
    <source>
        <dbReference type="ARBA" id="ARBA00023163"/>
    </source>
</evidence>
<dbReference type="OrthoDB" id="688329at2759"/>
<gene>
    <name evidence="9" type="ORF">AQUCO_01500110v1</name>
</gene>
<comment type="subcellular location">
    <subcellularLocation>
        <location evidence="1">Nucleus</location>
    </subcellularLocation>
</comment>
<dbReference type="PANTHER" id="PTHR31985:SF111">
    <property type="entry name" value="ETHYLENE-RESPONSIVE TRANSCRIPTION FACTOR ERF021"/>
    <property type="match status" value="1"/>
</dbReference>
<evidence type="ECO:0000256" key="2">
    <source>
        <dbReference type="ARBA" id="ARBA00023015"/>
    </source>
</evidence>
<name>A0A2G5DSE0_AQUCA</name>
<dbReference type="FunCoup" id="A0A2G5DSE0">
    <property type="interactions" value="16"/>
</dbReference>
<evidence type="ECO:0000313" key="9">
    <source>
        <dbReference type="EMBL" id="PIA46356.1"/>
    </source>
</evidence>
<evidence type="ECO:0000256" key="3">
    <source>
        <dbReference type="ARBA" id="ARBA00023125"/>
    </source>
</evidence>
<dbReference type="SMART" id="SM00380">
    <property type="entry name" value="AP2"/>
    <property type="match status" value="1"/>
</dbReference>
<keyword evidence="3" id="KW-0238">DNA-binding</keyword>
<evidence type="ECO:0000259" key="8">
    <source>
        <dbReference type="PROSITE" id="PS51032"/>
    </source>
</evidence>
<dbReference type="CDD" id="cd00018">
    <property type="entry name" value="AP2"/>
    <property type="match status" value="1"/>
</dbReference>
<dbReference type="InterPro" id="IPR051032">
    <property type="entry name" value="AP2/ERF_TF_ERF_subfamily"/>
</dbReference>
<keyword evidence="6" id="KW-0539">Nucleus</keyword>
<dbReference type="InterPro" id="IPR016177">
    <property type="entry name" value="DNA-bd_dom_sf"/>
</dbReference>
<dbReference type="SUPFAM" id="SSF54171">
    <property type="entry name" value="DNA-binding domain"/>
    <property type="match status" value="1"/>
</dbReference>
<dbReference type="Proteomes" id="UP000230069">
    <property type="component" value="Unassembled WGS sequence"/>
</dbReference>
<dbReference type="EMBL" id="KZ305032">
    <property type="protein sequence ID" value="PIA46356.1"/>
    <property type="molecule type" value="Genomic_DNA"/>
</dbReference>
<dbReference type="AlphaFoldDB" id="A0A2G5DSE0"/>
<organism evidence="9 10">
    <name type="scientific">Aquilegia coerulea</name>
    <name type="common">Rocky mountain columbine</name>
    <dbReference type="NCBI Taxonomy" id="218851"/>
    <lineage>
        <taxon>Eukaryota</taxon>
        <taxon>Viridiplantae</taxon>
        <taxon>Streptophyta</taxon>
        <taxon>Embryophyta</taxon>
        <taxon>Tracheophyta</taxon>
        <taxon>Spermatophyta</taxon>
        <taxon>Magnoliopsida</taxon>
        <taxon>Ranunculales</taxon>
        <taxon>Ranunculaceae</taxon>
        <taxon>Thalictroideae</taxon>
        <taxon>Aquilegia</taxon>
    </lineage>
</organism>
<dbReference type="PANTHER" id="PTHR31985">
    <property type="entry name" value="ETHYLENE-RESPONSIVE TRANSCRIPTION FACTOR ERF042-RELATED"/>
    <property type="match status" value="1"/>
</dbReference>
<feature type="domain" description="AP2/ERF" evidence="8">
    <location>
        <begin position="15"/>
        <end position="72"/>
    </location>
</feature>
<accession>A0A2G5DSE0</accession>
<comment type="similarity">
    <text evidence="7">Belongs to the AP2/ERF transcription factor family. ERF subfamily.</text>
</comment>
<keyword evidence="4" id="KW-0010">Activator</keyword>
<dbReference type="InterPro" id="IPR036955">
    <property type="entry name" value="AP2/ERF_dom_sf"/>
</dbReference>
<dbReference type="PRINTS" id="PR00367">
    <property type="entry name" value="ETHRSPELEMNT"/>
</dbReference>
<dbReference type="GO" id="GO:0005634">
    <property type="term" value="C:nucleus"/>
    <property type="evidence" value="ECO:0007669"/>
    <property type="project" value="UniProtKB-SubCell"/>
</dbReference>
<dbReference type="GO" id="GO:0003700">
    <property type="term" value="F:DNA-binding transcription factor activity"/>
    <property type="evidence" value="ECO:0007669"/>
    <property type="project" value="InterPro"/>
</dbReference>
<protein>
    <recommendedName>
        <fullName evidence="8">AP2/ERF domain-containing protein</fullName>
    </recommendedName>
</protein>
<evidence type="ECO:0000256" key="6">
    <source>
        <dbReference type="ARBA" id="ARBA00023242"/>
    </source>
</evidence>
<dbReference type="STRING" id="218851.A0A2G5DSE0"/>
<dbReference type="InterPro" id="IPR001471">
    <property type="entry name" value="AP2/ERF_dom"/>
</dbReference>
<dbReference type="Pfam" id="PF00847">
    <property type="entry name" value="AP2"/>
    <property type="match status" value="1"/>
</dbReference>
<proteinExistence type="inferred from homology"/>
<keyword evidence="10" id="KW-1185">Reference proteome</keyword>
<dbReference type="PROSITE" id="PS51032">
    <property type="entry name" value="AP2_ERF"/>
    <property type="match status" value="1"/>
</dbReference>
<keyword evidence="2" id="KW-0805">Transcription regulation</keyword>
<evidence type="ECO:0000256" key="4">
    <source>
        <dbReference type="ARBA" id="ARBA00023159"/>
    </source>
</evidence>
<sequence length="172" mass="18932">MDQSTTQFNSAGRGDYRGVRKRKWGKWVCEVREPGTQTRVWLGSFATPEMAAIAHDVAALFFRGPEAKLNFPEMADKLPRPISSKPNDIRSAAHDAVSRFTTSTGASEIGGSSSNSVPTRVTLSPSEIQAINDTTLDSPMWSELEFGLPDISPFFTSFEYSDGEQHGSLWNI</sequence>
<dbReference type="Gene3D" id="3.30.730.10">
    <property type="entry name" value="AP2/ERF domain"/>
    <property type="match status" value="1"/>
</dbReference>
<evidence type="ECO:0000256" key="7">
    <source>
        <dbReference type="ARBA" id="ARBA00024343"/>
    </source>
</evidence>
<keyword evidence="5" id="KW-0804">Transcription</keyword>